<feature type="chain" id="PRO_5036498865" description="G-protein coupled receptors family 2 profile 2 domain-containing protein" evidence="6">
    <location>
        <begin position="25"/>
        <end position="1291"/>
    </location>
</feature>
<feature type="transmembrane region" description="Helical" evidence="5">
    <location>
        <begin position="1073"/>
        <end position="1097"/>
    </location>
</feature>
<keyword evidence="2 5" id="KW-0812">Transmembrane</keyword>
<accession>A0A8W8HNT6</accession>
<dbReference type="OMA" id="HPYKNVF"/>
<dbReference type="CDD" id="cd15039">
    <property type="entry name" value="7tmB3_Methuselah-like"/>
    <property type="match status" value="1"/>
</dbReference>
<organism evidence="8 9">
    <name type="scientific">Magallana gigas</name>
    <name type="common">Pacific oyster</name>
    <name type="synonym">Crassostrea gigas</name>
    <dbReference type="NCBI Taxonomy" id="29159"/>
    <lineage>
        <taxon>Eukaryota</taxon>
        <taxon>Metazoa</taxon>
        <taxon>Spiralia</taxon>
        <taxon>Lophotrochozoa</taxon>
        <taxon>Mollusca</taxon>
        <taxon>Bivalvia</taxon>
        <taxon>Autobranchia</taxon>
        <taxon>Pteriomorphia</taxon>
        <taxon>Ostreida</taxon>
        <taxon>Ostreoidea</taxon>
        <taxon>Ostreidae</taxon>
        <taxon>Magallana</taxon>
    </lineage>
</organism>
<feature type="transmembrane region" description="Helical" evidence="5">
    <location>
        <begin position="1117"/>
        <end position="1142"/>
    </location>
</feature>
<keyword evidence="6" id="KW-0732">Signal</keyword>
<dbReference type="OrthoDB" id="6145076at2759"/>
<keyword evidence="4 5" id="KW-0472">Membrane</keyword>
<feature type="domain" description="G-protein coupled receptors family 2 profile 2" evidence="7">
    <location>
        <begin position="1009"/>
        <end position="1252"/>
    </location>
</feature>
<dbReference type="GO" id="GO:0004930">
    <property type="term" value="F:G protein-coupled receptor activity"/>
    <property type="evidence" value="ECO:0007669"/>
    <property type="project" value="InterPro"/>
</dbReference>
<dbReference type="InterPro" id="IPR017981">
    <property type="entry name" value="GPCR_2-like_7TM"/>
</dbReference>
<dbReference type="Proteomes" id="UP000005408">
    <property type="component" value="Unassembled WGS sequence"/>
</dbReference>
<evidence type="ECO:0000256" key="4">
    <source>
        <dbReference type="ARBA" id="ARBA00023136"/>
    </source>
</evidence>
<dbReference type="InterPro" id="IPR053231">
    <property type="entry name" value="GPCR_LN-TM7"/>
</dbReference>
<dbReference type="PANTHER" id="PTHR45902">
    <property type="entry name" value="LATROPHILIN RECEPTOR-LIKE PROTEIN A"/>
    <property type="match status" value="1"/>
</dbReference>
<feature type="transmembrane region" description="Helical" evidence="5">
    <location>
        <begin position="1041"/>
        <end position="1061"/>
    </location>
</feature>
<keyword evidence="3 5" id="KW-1133">Transmembrane helix</keyword>
<protein>
    <recommendedName>
        <fullName evidence="7">G-protein coupled receptors family 2 profile 2 domain-containing protein</fullName>
    </recommendedName>
</protein>
<sequence>MQHWKRYALSFAVVMVAVAHLVGAQVNLTELMTSYLSACGLGYSCSDWSPSHHLPHTKTLKKSLLCPECSCDDTCFEQRNCCPDKFFARTYTRYRSAVVNFPQRLRQNYIEPEEYAVVDYCPPQNRTSYSRECEIEGTPFYRLTNPPVTSLITNVSYLNRKCAFCHGESEKNLIDWNLSVGYDDCLRRRTIFYLSSYEEVMAYAQMWLCGLVYSPRDTMPVRRKTLLPQSPQYRTRCNVTGTWLESIDEIQMACESSYDLRYRYYTNIFCAMCNPIGTGEGRVIDTCNLTGEWREYDESLVLACEENPALQMTHPYKNVFCLFCNSRASVSSGPGRRDYFYNDVRLKFDEYISNTKKYMYIFRQIVFHNESLQEEIQMYTELNRTTERYEHGVMTIKEAQINITYLLLKQLSLYPVPICDKTLLPAIARNYTASDSLCNPQCMMEDPCQCGLDVALSLPITCIQDRFIPNGKPKLVRVFNGCSRMDDRFDGSLHYAAIRYLCENSVSRHDILPVSEDDLSFRNIYCFLCNSQFEIIDDKPQIPSSYSVHGVSVECSHELNIFYSASFTDIISTAMSSSQCNIWLNTANSFECEIPPSMFPDKCNVTKYLKINDPDVQWACEESHYSKYVSTQYCEQCNPQAPYTEDKTIETCDNQSTHYDQSYKEACELFPDAVFSLLSPTETRYKNRFCKFCNPPCVDAGCTVPSRLNVDCRSNPGSSAVRPPLLNMLFRFNGVSTELNVNGDNDPNNYYVCYPGKILVGGNCSALFNIDVSTKYTLNFEVDVTIEQSGSEDEFDVTSRLNSVLTEIQHRLLFLFPNTLKDRFIFPIQKSSVVNESNRTTQLTALVYVQTEAKGSVNRPLVEDALYHFPSTFLFMIEERSSSMRPGMFPVSSSSTLTARGTHHVAPLSGSDNKFVPSTAAYIDYLVSLNAFFLQTPLTNVFIGPLLFCKQRVYNRSDFHVDYKHFELILKSSHRRFQMGEFVVALNGSIQICEQNEPLLQSPKDNIPLRIFTLTCTGVSLFCLLVTFVTYCLFKTLRTIPGLNLMSLVFSLFFAQLLFVFSDNQGDGIWCPVVGILLHYFWLCTCFCLLICCFHMYRVFNSRDLVRSEIHFTSRTFYRYFLFSYLVPFVVVGTNIGVMVGVSGTLGYGERICFVEHVISNIILFIAPIIVTCCLNCFFFLKTVRGISSSSKLRDDKVAEVKTFVKLFSITGLVWTVQIVNAFVGWPVLSWVSTALVCLQGCFIFFSFCFSRSIKRIWKESSLSQISKTNSLTITDTREPKNPTPDDFRKD</sequence>
<proteinExistence type="predicted"/>
<dbReference type="Pfam" id="PF00002">
    <property type="entry name" value="7tm_2"/>
    <property type="match status" value="1"/>
</dbReference>
<evidence type="ECO:0000256" key="1">
    <source>
        <dbReference type="ARBA" id="ARBA00004141"/>
    </source>
</evidence>
<dbReference type="PANTHER" id="PTHR45902:SF1">
    <property type="entry name" value="LATROPHILIN RECEPTOR-LIKE PROTEIN A"/>
    <property type="match status" value="1"/>
</dbReference>
<feature type="transmembrane region" description="Helical" evidence="5">
    <location>
        <begin position="1230"/>
        <end position="1250"/>
    </location>
</feature>
<dbReference type="Gene3D" id="1.20.1070.10">
    <property type="entry name" value="Rhodopsin 7-helix transmembrane proteins"/>
    <property type="match status" value="1"/>
</dbReference>
<dbReference type="InterPro" id="IPR000832">
    <property type="entry name" value="GPCR_2_secretin-like"/>
</dbReference>
<dbReference type="PROSITE" id="PS50261">
    <property type="entry name" value="G_PROTEIN_RECEP_F2_4"/>
    <property type="match status" value="1"/>
</dbReference>
<evidence type="ECO:0000256" key="6">
    <source>
        <dbReference type="SAM" id="SignalP"/>
    </source>
</evidence>
<feature type="transmembrane region" description="Helical" evidence="5">
    <location>
        <begin position="1162"/>
        <end position="1184"/>
    </location>
</feature>
<dbReference type="EnsemblMetazoa" id="G10383.1">
    <property type="protein sequence ID" value="G10383.1:cds"/>
    <property type="gene ID" value="G10383"/>
</dbReference>
<dbReference type="GO" id="GO:0016020">
    <property type="term" value="C:membrane"/>
    <property type="evidence" value="ECO:0007669"/>
    <property type="project" value="UniProtKB-SubCell"/>
</dbReference>
<dbReference type="GO" id="GO:0007166">
    <property type="term" value="P:cell surface receptor signaling pathway"/>
    <property type="evidence" value="ECO:0007669"/>
    <property type="project" value="InterPro"/>
</dbReference>
<evidence type="ECO:0000256" key="5">
    <source>
        <dbReference type="SAM" id="Phobius"/>
    </source>
</evidence>
<evidence type="ECO:0000313" key="8">
    <source>
        <dbReference type="EnsemblMetazoa" id="G10383.1:cds"/>
    </source>
</evidence>
<evidence type="ECO:0000256" key="2">
    <source>
        <dbReference type="ARBA" id="ARBA00022692"/>
    </source>
</evidence>
<evidence type="ECO:0000259" key="7">
    <source>
        <dbReference type="PROSITE" id="PS50261"/>
    </source>
</evidence>
<evidence type="ECO:0000313" key="9">
    <source>
        <dbReference type="Proteomes" id="UP000005408"/>
    </source>
</evidence>
<evidence type="ECO:0000256" key="3">
    <source>
        <dbReference type="ARBA" id="ARBA00022989"/>
    </source>
</evidence>
<comment type="subcellular location">
    <subcellularLocation>
        <location evidence="1">Membrane</location>
        <topology evidence="1">Multi-pass membrane protein</topology>
    </subcellularLocation>
</comment>
<keyword evidence="9" id="KW-1185">Reference proteome</keyword>
<reference evidence="8" key="1">
    <citation type="submission" date="2022-08" db="UniProtKB">
        <authorList>
            <consortium name="EnsemblMetazoa"/>
        </authorList>
    </citation>
    <scope>IDENTIFICATION</scope>
    <source>
        <strain evidence="8">05x7-T-G4-1.051#20</strain>
    </source>
</reference>
<feature type="signal peptide" evidence="6">
    <location>
        <begin position="1"/>
        <end position="24"/>
    </location>
</feature>
<name>A0A8W8HNT6_MAGGI</name>
<feature type="transmembrane region" description="Helical" evidence="5">
    <location>
        <begin position="1204"/>
        <end position="1224"/>
    </location>
</feature>
<feature type="transmembrane region" description="Helical" evidence="5">
    <location>
        <begin position="1011"/>
        <end position="1034"/>
    </location>
</feature>